<evidence type="ECO:0000313" key="3">
    <source>
        <dbReference type="Proteomes" id="UP000593567"/>
    </source>
</evidence>
<accession>A0A7J7KNN5</accession>
<feature type="region of interest" description="Disordered" evidence="1">
    <location>
        <begin position="159"/>
        <end position="198"/>
    </location>
</feature>
<reference evidence="2" key="1">
    <citation type="submission" date="2020-06" db="EMBL/GenBank/DDBJ databases">
        <title>Draft genome of Bugula neritina, a colonial animal packing powerful symbionts and potential medicines.</title>
        <authorList>
            <person name="Rayko M."/>
        </authorList>
    </citation>
    <scope>NUCLEOTIDE SEQUENCE [LARGE SCALE GENOMIC DNA]</scope>
    <source>
        <strain evidence="2">Kwan_BN1</strain>
    </source>
</reference>
<evidence type="ECO:0000313" key="2">
    <source>
        <dbReference type="EMBL" id="KAF6039705.1"/>
    </source>
</evidence>
<comment type="caution">
    <text evidence="2">The sequence shown here is derived from an EMBL/GenBank/DDBJ whole genome shotgun (WGS) entry which is preliminary data.</text>
</comment>
<dbReference type="Proteomes" id="UP000593567">
    <property type="component" value="Unassembled WGS sequence"/>
</dbReference>
<feature type="compositionally biased region" description="Low complexity" evidence="1">
    <location>
        <begin position="17"/>
        <end position="31"/>
    </location>
</feature>
<dbReference type="EMBL" id="VXIV02000218">
    <property type="protein sequence ID" value="KAF6039705.1"/>
    <property type="molecule type" value="Genomic_DNA"/>
</dbReference>
<keyword evidence="3" id="KW-1185">Reference proteome</keyword>
<name>A0A7J7KNN5_BUGNE</name>
<organism evidence="2 3">
    <name type="scientific">Bugula neritina</name>
    <name type="common">Brown bryozoan</name>
    <name type="synonym">Sertularia neritina</name>
    <dbReference type="NCBI Taxonomy" id="10212"/>
    <lineage>
        <taxon>Eukaryota</taxon>
        <taxon>Metazoa</taxon>
        <taxon>Spiralia</taxon>
        <taxon>Lophotrochozoa</taxon>
        <taxon>Bryozoa</taxon>
        <taxon>Gymnolaemata</taxon>
        <taxon>Cheilostomatida</taxon>
        <taxon>Flustrina</taxon>
        <taxon>Buguloidea</taxon>
        <taxon>Bugulidae</taxon>
        <taxon>Bugula</taxon>
    </lineage>
</organism>
<dbReference type="AlphaFoldDB" id="A0A7J7KNN5"/>
<sequence length="651" mass="66784">MLGRLWRFLSGDEDAPSSQTSSAQSTCSVTSPGSVHQDFEEKEASSTSLAAPFSCEQSETSIFLKVRPGSEFTLVIPQRKNKSRRPRTPFTISPVRRATRERSHLLTDVDVKAGIERSYQTCADQETQCFQLPFSEKINSQKSSEPGCVDRSVQCVTTSQAPASQHSRGRSLLEKHTSTAGTTLSSSKPSGSGDAVPHAAATCGPQVVLVQQPVPATCAQGNVFAMQMAYYLGHLTGLLTTASPAVGSRLFRGQADWSIAEQLPLNSGVPRETTLSSPISHSDWSSETLWRTSVHSAQRTYVICNHKTQSEAGTVTELNTEEVFAEKSSEGSGRKSATYVVSRQSSSSEVSLTNTVSELKSLTVFGEGSPPLSSSLSLYAPSSDTTVSSSLSPASSSASRVVSGAARSLTLSVARRSQTETALSSAVAPTEDQSSVMDSVTYLVDTTTHGSTGTQSGAPSVPNTFSFRTPSLLDSNLALGSVSSSSMSSDCSLNQGVTADTPSALSSACSSATSLAASLGRQTSAGTPSALSSACSSATSLAASHGNPPSAATPSALSSACSSVLSLAASHGHPPSPCTPSALSSTCSSAITLAASHECQTSAAMPSVLSLACSSVLSLADSHGSPPSAGTPSALSSACSSAISLADSHGG</sequence>
<gene>
    <name evidence="2" type="ORF">EB796_001985</name>
</gene>
<feature type="compositionally biased region" description="Polar residues" evidence="1">
    <location>
        <begin position="178"/>
        <end position="190"/>
    </location>
</feature>
<protein>
    <submittedName>
        <fullName evidence="2">Uncharacterized protein</fullName>
    </submittedName>
</protein>
<proteinExistence type="predicted"/>
<feature type="region of interest" description="Disordered" evidence="1">
    <location>
        <begin position="10"/>
        <end position="34"/>
    </location>
</feature>
<evidence type="ECO:0000256" key="1">
    <source>
        <dbReference type="SAM" id="MobiDB-lite"/>
    </source>
</evidence>